<comment type="caution">
    <text evidence="3">The sequence shown here is derived from an EMBL/GenBank/DDBJ whole genome shotgun (WGS) entry which is preliminary data.</text>
</comment>
<keyword evidence="2" id="KW-0812">Transmembrane</keyword>
<reference evidence="3 4" key="1">
    <citation type="submission" date="2020-08" db="EMBL/GenBank/DDBJ databases">
        <title>Genomic Encyclopedia of Type Strains, Phase IV (KMG-IV): sequencing the most valuable type-strain genomes for metagenomic binning, comparative biology and taxonomic classification.</title>
        <authorList>
            <person name="Goeker M."/>
        </authorList>
    </citation>
    <scope>NUCLEOTIDE SEQUENCE [LARGE SCALE GENOMIC DNA]</scope>
    <source>
        <strain evidence="3 4">YC6886</strain>
    </source>
</reference>
<dbReference type="Proteomes" id="UP000557717">
    <property type="component" value="Unassembled WGS sequence"/>
</dbReference>
<keyword evidence="4" id="KW-1185">Reference proteome</keyword>
<dbReference type="RefSeq" id="WP_184015855.1">
    <property type="nucleotide sequence ID" value="NZ_JACHFD010000003.1"/>
</dbReference>
<feature type="compositionally biased region" description="Basic and acidic residues" evidence="1">
    <location>
        <begin position="395"/>
        <end position="408"/>
    </location>
</feature>
<dbReference type="InterPro" id="IPR010266">
    <property type="entry name" value="NnrS"/>
</dbReference>
<keyword evidence="2" id="KW-1133">Transmembrane helix</keyword>
<feature type="transmembrane region" description="Helical" evidence="2">
    <location>
        <begin position="12"/>
        <end position="32"/>
    </location>
</feature>
<proteinExistence type="predicted"/>
<name>A0A840V966_9BACT</name>
<dbReference type="AlphaFoldDB" id="A0A840V966"/>
<feature type="transmembrane region" description="Helical" evidence="2">
    <location>
        <begin position="291"/>
        <end position="309"/>
    </location>
</feature>
<evidence type="ECO:0000313" key="3">
    <source>
        <dbReference type="EMBL" id="MBB5350500.1"/>
    </source>
</evidence>
<keyword evidence="2" id="KW-0472">Membrane</keyword>
<feature type="transmembrane region" description="Helical" evidence="2">
    <location>
        <begin position="132"/>
        <end position="152"/>
    </location>
</feature>
<organism evidence="3 4">
    <name type="scientific">Haloferula luteola</name>
    <dbReference type="NCBI Taxonomy" id="595692"/>
    <lineage>
        <taxon>Bacteria</taxon>
        <taxon>Pseudomonadati</taxon>
        <taxon>Verrucomicrobiota</taxon>
        <taxon>Verrucomicrobiia</taxon>
        <taxon>Verrucomicrobiales</taxon>
        <taxon>Verrucomicrobiaceae</taxon>
        <taxon>Haloferula</taxon>
    </lineage>
</organism>
<feature type="transmembrane region" description="Helical" evidence="2">
    <location>
        <begin position="233"/>
        <end position="254"/>
    </location>
</feature>
<feature type="transmembrane region" description="Helical" evidence="2">
    <location>
        <begin position="207"/>
        <end position="227"/>
    </location>
</feature>
<feature type="transmembrane region" description="Helical" evidence="2">
    <location>
        <begin position="266"/>
        <end position="285"/>
    </location>
</feature>
<feature type="transmembrane region" description="Helical" evidence="2">
    <location>
        <begin position="107"/>
        <end position="123"/>
    </location>
</feature>
<evidence type="ECO:0000256" key="1">
    <source>
        <dbReference type="SAM" id="MobiDB-lite"/>
    </source>
</evidence>
<feature type="region of interest" description="Disordered" evidence="1">
    <location>
        <begin position="387"/>
        <end position="408"/>
    </location>
</feature>
<gene>
    <name evidence="3" type="ORF">HNR46_000728</name>
</gene>
<dbReference type="Pfam" id="PF05940">
    <property type="entry name" value="NnrS"/>
    <property type="match status" value="1"/>
</dbReference>
<accession>A0A840V966</accession>
<protein>
    <submittedName>
        <fullName evidence="3">Uncharacterized protein involved in response to NO</fullName>
    </submittedName>
</protein>
<evidence type="ECO:0000256" key="2">
    <source>
        <dbReference type="SAM" id="Phobius"/>
    </source>
</evidence>
<sequence length="408" mass="44491">MKIEPIAREPHRVFFPLGIVLSVLGVALWPLHFCGWIDGWPMEAHARFMVLGFGGCFIAGFMGTAGPRMTGAFPWSCFECLLFISLISVMAGLWWFQQISVADGVGGFWLIGLTVSLVVRGIVGRSKLPPPGLFLVAAGWGGAAMAEFALALDVRCPLDPTWRTFWRLMLFQGFLWLPLMGLIPLGLSRFWGQTSVHVQAQGNVRSWLRTGIPCWLAGGILIFSIALEAMGSGRLGMVLRVVAVTLAFAFALAETGWRKSGDAGEFALRWVPAAAAVGWLAATALPPLRIGLLHAMFIGAAGGAVLSVATRVVLGQARGTDSDGRPMKGLKVVWGLLLFTAATRWTPEFVPKIRISHFNYAALVWSGTLVFWSWRLRSALVTAHKNGSRKHRPLSRGERKRDRDQASA</sequence>
<evidence type="ECO:0000313" key="4">
    <source>
        <dbReference type="Proteomes" id="UP000557717"/>
    </source>
</evidence>
<feature type="transmembrane region" description="Helical" evidence="2">
    <location>
        <begin position="72"/>
        <end position="95"/>
    </location>
</feature>
<feature type="transmembrane region" description="Helical" evidence="2">
    <location>
        <begin position="44"/>
        <end position="65"/>
    </location>
</feature>
<dbReference type="EMBL" id="JACHFD010000003">
    <property type="protein sequence ID" value="MBB5350500.1"/>
    <property type="molecule type" value="Genomic_DNA"/>
</dbReference>
<feature type="transmembrane region" description="Helical" evidence="2">
    <location>
        <begin position="164"/>
        <end position="187"/>
    </location>
</feature>